<sequence length="422" mass="46959">MPGPRNGFRTSTTRHWSRSTSSPPARRRPMPPTATAAPSVPSPLRSRPPPGTRWSVRRAAGRPTTTGNSTPEPFFTRKMTMTTTIPVHVIAEKTEVLRKIHIGTPRDKELTLQISRLFNARDGALTHEPARFSGGTETHGIILIEGAGSGKTTALITCLGNIVPLAENPDTGLPRYLHVKVESPATLRSLGCGILRKLGVEKVSDRAKVYEVWDMVRHRLKVMGITLLWLDEAHDMFRSTTATETDNMFKMLKSLMQGDHPVVLVLSGTQRLSRITALDPQVNRRFNKVCPPPLQFGVDNVRLEGLVRKYATAAGLNVTFGDDQMHRLIHGSRRRFGRCIEIIIHAIEVALMDGAETLRMEHFEVAWGQQEGCGIADNVFAAENWLGIELADEDDDLHDREQAEIEQKAKVRKSRTSRKKAA</sequence>
<evidence type="ECO:0000256" key="1">
    <source>
        <dbReference type="SAM" id="MobiDB-lite"/>
    </source>
</evidence>
<dbReference type="SUPFAM" id="SSF52540">
    <property type="entry name" value="P-loop containing nucleoside triphosphate hydrolases"/>
    <property type="match status" value="1"/>
</dbReference>
<accession>A0AAX1UFI8</accession>
<feature type="compositionally biased region" description="Low complexity" evidence="1">
    <location>
        <begin position="9"/>
        <end position="24"/>
    </location>
</feature>
<evidence type="ECO:0000313" key="2">
    <source>
        <dbReference type="EMBL" id="RHZ91210.1"/>
    </source>
</evidence>
<reference evidence="2 3" key="1">
    <citation type="submission" date="2018-08" db="EMBL/GenBank/DDBJ databases">
        <title>Draft genome sequence of Rhodobacter sphaeroides FY.</title>
        <authorList>
            <person name="Rayyan A."/>
            <person name="Meyer T.E."/>
            <person name="Kyndt J.A."/>
        </authorList>
    </citation>
    <scope>NUCLEOTIDE SEQUENCE [LARGE SCALE GENOMIC DNA]</scope>
    <source>
        <strain evidence="2 3">FY</strain>
    </source>
</reference>
<dbReference type="Proteomes" id="UP000266305">
    <property type="component" value="Unassembled WGS sequence"/>
</dbReference>
<evidence type="ECO:0000313" key="3">
    <source>
        <dbReference type="Proteomes" id="UP000266305"/>
    </source>
</evidence>
<gene>
    <name evidence="2" type="ORF">D1114_20760</name>
</gene>
<dbReference type="Pfam" id="PF05621">
    <property type="entry name" value="TniB"/>
    <property type="match status" value="1"/>
</dbReference>
<dbReference type="EMBL" id="QWGP01000037">
    <property type="protein sequence ID" value="RHZ91210.1"/>
    <property type="molecule type" value="Genomic_DNA"/>
</dbReference>
<proteinExistence type="predicted"/>
<dbReference type="InterPro" id="IPR027417">
    <property type="entry name" value="P-loop_NTPase"/>
</dbReference>
<keyword evidence="2" id="KW-0547">Nucleotide-binding</keyword>
<name>A0AAX1UFI8_CERSP</name>
<comment type="caution">
    <text evidence="2">The sequence shown here is derived from an EMBL/GenBank/DDBJ whole genome shotgun (WGS) entry which is preliminary data.</text>
</comment>
<keyword evidence="2" id="KW-0067">ATP-binding</keyword>
<organism evidence="2 3">
    <name type="scientific">Cereibacter sphaeroides</name>
    <name type="common">Rhodobacter sphaeroides</name>
    <dbReference type="NCBI Taxonomy" id="1063"/>
    <lineage>
        <taxon>Bacteria</taxon>
        <taxon>Pseudomonadati</taxon>
        <taxon>Pseudomonadota</taxon>
        <taxon>Alphaproteobacteria</taxon>
        <taxon>Rhodobacterales</taxon>
        <taxon>Paracoccaceae</taxon>
        <taxon>Cereibacter</taxon>
    </lineage>
</organism>
<dbReference type="InterPro" id="IPR008868">
    <property type="entry name" value="TniB"/>
</dbReference>
<dbReference type="Gene3D" id="3.40.50.300">
    <property type="entry name" value="P-loop containing nucleotide triphosphate hydrolases"/>
    <property type="match status" value="1"/>
</dbReference>
<feature type="compositionally biased region" description="Low complexity" evidence="1">
    <location>
        <begin position="33"/>
        <end position="45"/>
    </location>
</feature>
<feature type="region of interest" description="Disordered" evidence="1">
    <location>
        <begin position="1"/>
        <end position="75"/>
    </location>
</feature>
<dbReference type="GO" id="GO:0005524">
    <property type="term" value="F:ATP binding"/>
    <property type="evidence" value="ECO:0007669"/>
    <property type="project" value="UniProtKB-KW"/>
</dbReference>
<dbReference type="AlphaFoldDB" id="A0AAX1UFI8"/>
<protein>
    <submittedName>
        <fullName evidence="2">ATP-binding protein</fullName>
    </submittedName>
</protein>